<reference evidence="1" key="1">
    <citation type="submission" date="2019-02" db="EMBL/GenBank/DDBJ databases">
        <authorList>
            <person name="Gruber-Vodicka R. H."/>
            <person name="Seah K. B. B."/>
        </authorList>
    </citation>
    <scope>NUCLEOTIDE SEQUENCE</scope>
    <source>
        <strain evidence="1">BECK_DK47</strain>
    </source>
</reference>
<protein>
    <submittedName>
        <fullName evidence="1">Uncharacterized protein</fullName>
    </submittedName>
</protein>
<organism evidence="1">
    <name type="scientific">Candidatus Kentrum sp. DK</name>
    <dbReference type="NCBI Taxonomy" id="2126562"/>
    <lineage>
        <taxon>Bacteria</taxon>
        <taxon>Pseudomonadati</taxon>
        <taxon>Pseudomonadota</taxon>
        <taxon>Gammaproteobacteria</taxon>
        <taxon>Candidatus Kentrum</taxon>
    </lineage>
</organism>
<accession>A0A450SAQ4</accession>
<gene>
    <name evidence="1" type="ORF">BECKDK2373B_GA0170837_10233</name>
</gene>
<dbReference type="AlphaFoldDB" id="A0A450SAQ4"/>
<evidence type="ECO:0000313" key="1">
    <source>
        <dbReference type="EMBL" id="VFJ49257.1"/>
    </source>
</evidence>
<proteinExistence type="predicted"/>
<dbReference type="EMBL" id="CAADEX010000023">
    <property type="protein sequence ID" value="VFJ49257.1"/>
    <property type="molecule type" value="Genomic_DNA"/>
</dbReference>
<name>A0A450SAQ4_9GAMM</name>
<sequence length="62" mass="7086">MRTVFSSMEFPWKSKTMISVNFESREITLGSCSRTGRALCKSQIVLHNKAKMDEKAEFIGNK</sequence>